<keyword evidence="5 9" id="KW-0808">Transferase</keyword>
<comment type="similarity">
    <text evidence="1">Belongs to the glycosyltransferase group 1 family. Glycosyltransferase 4 subfamily.</text>
</comment>
<evidence type="ECO:0000313" key="9">
    <source>
        <dbReference type="EMBL" id="MBY9073428.1"/>
    </source>
</evidence>
<organism evidence="9 10">
    <name type="scientific">Nocardioides jiangsuensis</name>
    <dbReference type="NCBI Taxonomy" id="2866161"/>
    <lineage>
        <taxon>Bacteria</taxon>
        <taxon>Bacillati</taxon>
        <taxon>Actinomycetota</taxon>
        <taxon>Actinomycetes</taxon>
        <taxon>Propionibacteriales</taxon>
        <taxon>Nocardioidaceae</taxon>
        <taxon>Nocardioides</taxon>
    </lineage>
</organism>
<dbReference type="GO" id="GO:0016757">
    <property type="term" value="F:glycosyltransferase activity"/>
    <property type="evidence" value="ECO:0007669"/>
    <property type="project" value="UniProtKB-KW"/>
</dbReference>
<dbReference type="EC" id="2.4.-.-" evidence="9"/>
<dbReference type="RefSeq" id="WP_221023230.1">
    <property type="nucleotide sequence ID" value="NZ_JAIEZQ010000001.1"/>
</dbReference>
<keyword evidence="6" id="KW-0119">Carbohydrate metabolism</keyword>
<dbReference type="Pfam" id="PF00534">
    <property type="entry name" value="Glycos_transf_1"/>
    <property type="match status" value="1"/>
</dbReference>
<dbReference type="PANTHER" id="PTHR47779">
    <property type="entry name" value="SYNTHASE (CCG-9), PUTATIVE (AFU_ORTHOLOGUE AFUA_3G12100)-RELATED"/>
    <property type="match status" value="1"/>
</dbReference>
<dbReference type="PANTHER" id="PTHR47779:SF1">
    <property type="entry name" value="SYNTHASE (CCG-9), PUTATIVE (AFU_ORTHOLOGUE AFUA_3G12100)-RELATED"/>
    <property type="match status" value="1"/>
</dbReference>
<evidence type="ECO:0000256" key="2">
    <source>
        <dbReference type="ARBA" id="ARBA00011738"/>
    </source>
</evidence>
<evidence type="ECO:0000256" key="3">
    <source>
        <dbReference type="ARBA" id="ARBA00022526"/>
    </source>
</evidence>
<evidence type="ECO:0000256" key="6">
    <source>
        <dbReference type="ARBA" id="ARBA00023277"/>
    </source>
</evidence>
<comment type="caution">
    <text evidence="9">The sequence shown here is derived from an EMBL/GenBank/DDBJ whole genome shotgun (WGS) entry which is preliminary data.</text>
</comment>
<comment type="subunit">
    <text evidence="2">Homodimer.</text>
</comment>
<feature type="domain" description="Glycosyl transferase family 1" evidence="7">
    <location>
        <begin position="363"/>
        <end position="448"/>
    </location>
</feature>
<evidence type="ECO:0000256" key="5">
    <source>
        <dbReference type="ARBA" id="ARBA00022679"/>
    </source>
</evidence>
<name>A0ABS7REH5_9ACTN</name>
<dbReference type="EMBL" id="JAIEZQ010000001">
    <property type="protein sequence ID" value="MBY9073428.1"/>
    <property type="molecule type" value="Genomic_DNA"/>
</dbReference>
<dbReference type="Pfam" id="PF21269">
    <property type="entry name" value="TreT_GT1"/>
    <property type="match status" value="1"/>
</dbReference>
<dbReference type="Gene3D" id="3.40.50.2000">
    <property type="entry name" value="Glycogen Phosphorylase B"/>
    <property type="match status" value="2"/>
</dbReference>
<keyword evidence="3" id="KW-0313">Glucose metabolism</keyword>
<feature type="domain" description="Trehalose synthase N-terminal" evidence="8">
    <location>
        <begin position="44"/>
        <end position="195"/>
    </location>
</feature>
<evidence type="ECO:0000313" key="10">
    <source>
        <dbReference type="Proteomes" id="UP000754710"/>
    </source>
</evidence>
<evidence type="ECO:0000259" key="8">
    <source>
        <dbReference type="Pfam" id="PF21269"/>
    </source>
</evidence>
<accession>A0ABS7REH5</accession>
<sequence length="473" mass="52321">MWEIEIQPVPLERLADLLSPQRADRLEKYAQRARHLLRDRTVWNINATGRGGGVAEMLQTLLAYGRGAQVDTRWLVLDGDSDFFAITKRLHNYLHGSPGDGGELGEKEHEHYTRLLDYNLPMAKRVVRPGDIVLLHDPQTAGMVDGLRELGANVVWRCHVGRDTTTELTDRGWAFLRPHLERADGFIFSRQAYVPDWVPHQRVVIIPPSVDPFSAKNIRLTDAETRAALGQAGLVETAYSQEHLEFTRRDGSTGRLRTHSGLVLGSGPIPGDVRLAVQVSRWDRLKDMVGVLAGFVDNLAIFPDDVHLALVGPETSGVSDDPEGAQVLEECRALWEALPDEARRRVHLVCLPMGDVDENARLVNALQHRATVVVQKSLVEGFGLTVTEAMWKAKPVVASAVGGILDQIDDEVHGLLLEDPTDLDAFAKALARVVRDPVLATGLGEAARVRVQDEFLGDRHLIQYVELFGALLG</sequence>
<protein>
    <submittedName>
        <fullName evidence="9">Glycosyltransferase</fullName>
        <ecNumber evidence="9">2.4.-.-</ecNumber>
    </submittedName>
</protein>
<dbReference type="SUPFAM" id="SSF53756">
    <property type="entry name" value="UDP-Glycosyltransferase/glycogen phosphorylase"/>
    <property type="match status" value="1"/>
</dbReference>
<dbReference type="InterPro" id="IPR052078">
    <property type="entry name" value="Trehalose_Metab_GTase"/>
</dbReference>
<dbReference type="InterPro" id="IPR049438">
    <property type="entry name" value="TreT_GT1"/>
</dbReference>
<gene>
    <name evidence="9" type="ORF">K1X13_01215</name>
</gene>
<reference evidence="9 10" key="1">
    <citation type="submission" date="2021-08" db="EMBL/GenBank/DDBJ databases">
        <title>Nocardioides bacterium WL0053 sp. nov., isolated from the sediment.</title>
        <authorList>
            <person name="Wang L."/>
            <person name="Zhang D."/>
            <person name="Zhang A."/>
        </authorList>
    </citation>
    <scope>NUCLEOTIDE SEQUENCE [LARGE SCALE GENOMIC DNA]</scope>
    <source>
        <strain evidence="9 10">WL0053</strain>
    </source>
</reference>
<dbReference type="InterPro" id="IPR001296">
    <property type="entry name" value="Glyco_trans_1"/>
</dbReference>
<evidence type="ECO:0000256" key="4">
    <source>
        <dbReference type="ARBA" id="ARBA00022676"/>
    </source>
</evidence>
<evidence type="ECO:0000259" key="7">
    <source>
        <dbReference type="Pfam" id="PF00534"/>
    </source>
</evidence>
<dbReference type="Proteomes" id="UP000754710">
    <property type="component" value="Unassembled WGS sequence"/>
</dbReference>
<evidence type="ECO:0000256" key="1">
    <source>
        <dbReference type="ARBA" id="ARBA00009481"/>
    </source>
</evidence>
<keyword evidence="4 9" id="KW-0328">Glycosyltransferase</keyword>
<keyword evidence="10" id="KW-1185">Reference proteome</keyword>
<proteinExistence type="inferred from homology"/>